<dbReference type="Proteomes" id="UP001304847">
    <property type="component" value="Unassembled WGS sequence"/>
</dbReference>
<comment type="caution">
    <text evidence="1">The sequence shown here is derived from an EMBL/GenBank/DDBJ whole genome shotgun (WGS) entry which is preliminary data.</text>
</comment>
<dbReference type="RefSeq" id="WP_323581171.1">
    <property type="nucleotide sequence ID" value="NZ_JAYGOJ010000281.1"/>
</dbReference>
<keyword evidence="2" id="KW-1185">Reference proteome</keyword>
<dbReference type="EMBL" id="JAYGOJ010000281">
    <property type="protein sequence ID" value="MEA9438812.1"/>
    <property type="molecule type" value="Genomic_DNA"/>
</dbReference>
<accession>A0ABU5WD24</accession>
<name>A0ABU5WD24_AERCA</name>
<evidence type="ECO:0000313" key="1">
    <source>
        <dbReference type="EMBL" id="MEA9438812.1"/>
    </source>
</evidence>
<protein>
    <submittedName>
        <fullName evidence="1">Uncharacterized protein</fullName>
    </submittedName>
</protein>
<proteinExistence type="predicted"/>
<organism evidence="1 2">
    <name type="scientific">Aeromonas caviae</name>
    <name type="common">Aeromonas punctata</name>
    <dbReference type="NCBI Taxonomy" id="648"/>
    <lineage>
        <taxon>Bacteria</taxon>
        <taxon>Pseudomonadati</taxon>
        <taxon>Pseudomonadota</taxon>
        <taxon>Gammaproteobacteria</taxon>
        <taxon>Aeromonadales</taxon>
        <taxon>Aeromonadaceae</taxon>
        <taxon>Aeromonas</taxon>
    </lineage>
</organism>
<sequence>MDTNRFFELLRSFTQLTSLQLERAQEALLIKSMSGQSFPNSQFSLS</sequence>
<gene>
    <name evidence="1" type="ORF">VCX44_24245</name>
</gene>
<reference evidence="1 2" key="1">
    <citation type="submission" date="2023-12" db="EMBL/GenBank/DDBJ databases">
        <title>Characterization of antibiotic resistance in Aeromonas spp. in hospital effluent.</title>
        <authorList>
            <person name="Negoseki B.R.S."/>
            <person name="Krul D."/>
            <person name="Siqueira A.C."/>
            <person name="Almeida M."/>
            <person name="Mesa D."/>
            <person name="Conte D."/>
            <person name="Dalla-Costa L.M."/>
        </authorList>
    </citation>
    <scope>NUCLEOTIDE SEQUENCE [LARGE SCALE GENOMIC DNA]</scope>
    <source>
        <strain evidence="1 2">36v</strain>
    </source>
</reference>
<evidence type="ECO:0000313" key="2">
    <source>
        <dbReference type="Proteomes" id="UP001304847"/>
    </source>
</evidence>